<sequence length="138" mass="15597">GSLATIQLPRTKNHNSTERPMLIINSTKNELCPICILKEYIICRTDPKYAPGKMTLFIKAKEGPATKKWFIHKLKALLPNNDVAGHSFRAGGTTELVLQDVQLTLIQKIGRWSSDAFYRYIRMYPATVTAILNKAYSD</sequence>
<protein>
    <submittedName>
        <fullName evidence="1">932_t:CDS:1</fullName>
    </submittedName>
</protein>
<keyword evidence="2" id="KW-1185">Reference proteome</keyword>
<accession>A0ACA9PPZ0</accession>
<comment type="caution">
    <text evidence="1">The sequence shown here is derived from an EMBL/GenBank/DDBJ whole genome shotgun (WGS) entry which is preliminary data.</text>
</comment>
<feature type="non-terminal residue" evidence="1">
    <location>
        <position position="1"/>
    </location>
</feature>
<name>A0ACA9PPZ0_9GLOM</name>
<evidence type="ECO:0000313" key="2">
    <source>
        <dbReference type="Proteomes" id="UP000789366"/>
    </source>
</evidence>
<reference evidence="1" key="1">
    <citation type="submission" date="2021-06" db="EMBL/GenBank/DDBJ databases">
        <authorList>
            <person name="Kallberg Y."/>
            <person name="Tangrot J."/>
            <person name="Rosling A."/>
        </authorList>
    </citation>
    <scope>NUCLEOTIDE SEQUENCE</scope>
    <source>
        <strain evidence="1">28 12/20/2015</strain>
    </source>
</reference>
<organism evidence="1 2">
    <name type="scientific">Cetraspora pellucida</name>
    <dbReference type="NCBI Taxonomy" id="1433469"/>
    <lineage>
        <taxon>Eukaryota</taxon>
        <taxon>Fungi</taxon>
        <taxon>Fungi incertae sedis</taxon>
        <taxon>Mucoromycota</taxon>
        <taxon>Glomeromycotina</taxon>
        <taxon>Glomeromycetes</taxon>
        <taxon>Diversisporales</taxon>
        <taxon>Gigasporaceae</taxon>
        <taxon>Cetraspora</taxon>
    </lineage>
</organism>
<dbReference type="Proteomes" id="UP000789366">
    <property type="component" value="Unassembled WGS sequence"/>
</dbReference>
<proteinExistence type="predicted"/>
<evidence type="ECO:0000313" key="1">
    <source>
        <dbReference type="EMBL" id="CAG8719396.1"/>
    </source>
</evidence>
<dbReference type="EMBL" id="CAJVPW010028833">
    <property type="protein sequence ID" value="CAG8719396.1"/>
    <property type="molecule type" value="Genomic_DNA"/>
</dbReference>
<gene>
    <name evidence="1" type="ORF">SPELUC_LOCUS12325</name>
</gene>